<keyword evidence="3 5" id="KW-0964">Secreted</keyword>
<sequence length="156" mass="17358">MRLSQVLVVVMASFLAASEAHSTSNHVKLSEVAKPSAPSQRFLRTHHQIVEEEDDSSEERITARQMEKLQAYAEAEVAPNKPGNSAVFVHLKGIVDVTTISDILKLNHFTMNVFSKIGFEVELDTLKNTFDQGGDHEFLEASSVACGMRIQTLMWL</sequence>
<dbReference type="Proteomes" id="UP000486351">
    <property type="component" value="Unassembled WGS sequence"/>
</dbReference>
<dbReference type="EMBL" id="QXGF01003472">
    <property type="protein sequence ID" value="KAE8921491.1"/>
    <property type="molecule type" value="Genomic_DNA"/>
</dbReference>
<evidence type="ECO:0000313" key="9">
    <source>
        <dbReference type="Proteomes" id="UP000486351"/>
    </source>
</evidence>
<comment type="domain">
    <text evidence="5">The RxLR-dEER motif acts to carry the protein into the host cell cytoplasm through binding to cell surface phosphatidylinositol-3-phosphate.</text>
</comment>
<dbReference type="InterPro" id="IPR031825">
    <property type="entry name" value="RXLR"/>
</dbReference>
<comment type="subcellular location">
    <subcellularLocation>
        <location evidence="1 5">Secreted</location>
    </subcellularLocation>
</comment>
<feature type="chain" id="PRO_5033920094" description="RxLR effector protein" evidence="5">
    <location>
        <begin position="21"/>
        <end position="156"/>
    </location>
</feature>
<comment type="function">
    <text evidence="5">Effector that suppresses plant defense responses during pathogen infection.</text>
</comment>
<organism evidence="6 8">
    <name type="scientific">Phytophthora fragariae</name>
    <dbReference type="NCBI Taxonomy" id="53985"/>
    <lineage>
        <taxon>Eukaryota</taxon>
        <taxon>Sar</taxon>
        <taxon>Stramenopiles</taxon>
        <taxon>Oomycota</taxon>
        <taxon>Peronosporomycetes</taxon>
        <taxon>Peronosporales</taxon>
        <taxon>Peronosporaceae</taxon>
        <taxon>Phytophthora</taxon>
    </lineage>
</organism>
<evidence type="ECO:0000313" key="8">
    <source>
        <dbReference type="Proteomes" id="UP000429523"/>
    </source>
</evidence>
<protein>
    <recommendedName>
        <fullName evidence="5">RxLR effector protein</fullName>
    </recommendedName>
</protein>
<evidence type="ECO:0000256" key="3">
    <source>
        <dbReference type="ARBA" id="ARBA00022525"/>
    </source>
</evidence>
<evidence type="ECO:0000313" key="6">
    <source>
        <dbReference type="EMBL" id="KAE8921491.1"/>
    </source>
</evidence>
<dbReference type="AlphaFoldDB" id="A0A6A3DQW7"/>
<evidence type="ECO:0000313" key="7">
    <source>
        <dbReference type="EMBL" id="KAE9285345.1"/>
    </source>
</evidence>
<evidence type="ECO:0000256" key="5">
    <source>
        <dbReference type="RuleBase" id="RU367124"/>
    </source>
</evidence>
<dbReference type="Proteomes" id="UP000429523">
    <property type="component" value="Unassembled WGS sequence"/>
</dbReference>
<gene>
    <name evidence="7" type="ORF">PF008_g26939</name>
    <name evidence="6" type="ORF">PF009_g28234</name>
</gene>
<evidence type="ECO:0000256" key="4">
    <source>
        <dbReference type="ARBA" id="ARBA00022729"/>
    </source>
</evidence>
<reference evidence="6 8" key="1">
    <citation type="submission" date="2018-08" db="EMBL/GenBank/DDBJ databases">
        <title>Genomic investigation of the strawberry pathogen Phytophthora fragariae indicates pathogenicity is determined by transcriptional variation in three key races.</title>
        <authorList>
            <person name="Adams T.M."/>
            <person name="Armitage A.D."/>
            <person name="Sobczyk M.K."/>
            <person name="Bates H.J."/>
            <person name="Dunwell J.M."/>
            <person name="Nellist C.F."/>
            <person name="Harrison R.J."/>
        </authorList>
    </citation>
    <scope>NUCLEOTIDE SEQUENCE [LARGE SCALE GENOMIC DNA]</scope>
    <source>
        <strain evidence="7 9">NOV-77</strain>
        <strain evidence="6 8">NOV-9</strain>
    </source>
</reference>
<evidence type="ECO:0000256" key="2">
    <source>
        <dbReference type="ARBA" id="ARBA00010400"/>
    </source>
</evidence>
<proteinExistence type="inferred from homology"/>
<accession>A0A6A3DQW7</accession>
<keyword evidence="4 5" id="KW-0732">Signal</keyword>
<feature type="signal peptide" evidence="5">
    <location>
        <begin position="1"/>
        <end position="20"/>
    </location>
</feature>
<dbReference type="Pfam" id="PF16810">
    <property type="entry name" value="RXLR"/>
    <property type="match status" value="1"/>
</dbReference>
<evidence type="ECO:0000256" key="1">
    <source>
        <dbReference type="ARBA" id="ARBA00004613"/>
    </source>
</evidence>
<dbReference type="GO" id="GO:0005576">
    <property type="term" value="C:extracellular region"/>
    <property type="evidence" value="ECO:0007669"/>
    <property type="project" value="UniProtKB-SubCell"/>
</dbReference>
<comment type="similarity">
    <text evidence="2 5">Belongs to the RxLR effector family.</text>
</comment>
<comment type="caution">
    <text evidence="6">The sequence shown here is derived from an EMBL/GenBank/DDBJ whole genome shotgun (WGS) entry which is preliminary data.</text>
</comment>
<dbReference type="EMBL" id="QXFY01003418">
    <property type="protein sequence ID" value="KAE9285345.1"/>
    <property type="molecule type" value="Genomic_DNA"/>
</dbReference>
<name>A0A6A3DQW7_9STRA</name>